<sequence>MKKIALLAPGELKLQTLDSEIELQSGMVKVDVSACAICGSDLALLSGKRNMKNELYFGHEFSGVVTETSEESSGVKKGDRIASELSRTCGQCWCCLNGMENYCRSMNDALIPGGFTEETLVRSEPEYSFLSKIPDTIDDITATLMEPTNCAYRIASRAEMKPGDSVVIFGIGAMGLIAGMILKRLGAGCVIGVGRRPTRLEQVRSKGIFDAVVANNETGMDQIREICGKNGADIAIEATGTAKVLVDAIQIVRYGGRIVVGSVYHNGIDNFEPLPIFRKELTVVGAKGPYPYRKSDGSSVVGGIMDLIQDDLKKIIQVYEYRDAMKAFEDAQSGVAIKAVIKFK</sequence>
<keyword evidence="2" id="KW-0862">Zinc</keyword>
<dbReference type="InterPro" id="IPR036291">
    <property type="entry name" value="NAD(P)-bd_dom_sf"/>
</dbReference>
<dbReference type="InterPro" id="IPR050129">
    <property type="entry name" value="Zn_alcohol_dh"/>
</dbReference>
<reference evidence="5 6" key="1">
    <citation type="journal article" date="2021" name="ISME Commun">
        <title>Automated analysis of genomic sequences facilitates high-throughput and comprehensive description of bacteria.</title>
        <authorList>
            <person name="Hitch T.C.A."/>
        </authorList>
    </citation>
    <scope>NUCLEOTIDE SEQUENCE [LARGE SCALE GENOMIC DNA]</scope>
    <source>
        <strain evidence="5 6">Sanger_29</strain>
    </source>
</reference>
<name>A0ABT2SJR0_9FIRM</name>
<evidence type="ECO:0000256" key="1">
    <source>
        <dbReference type="ARBA" id="ARBA00022723"/>
    </source>
</evidence>
<dbReference type="Gene3D" id="3.40.50.720">
    <property type="entry name" value="NAD(P)-binding Rossmann-like Domain"/>
    <property type="match status" value="1"/>
</dbReference>
<accession>A0ABT2SJR0</accession>
<dbReference type="SMART" id="SM00829">
    <property type="entry name" value="PKS_ER"/>
    <property type="match status" value="1"/>
</dbReference>
<dbReference type="EMBL" id="JAOQKE010000002">
    <property type="protein sequence ID" value="MCU6724308.1"/>
    <property type="molecule type" value="Genomic_DNA"/>
</dbReference>
<dbReference type="InterPro" id="IPR013154">
    <property type="entry name" value="ADH-like_N"/>
</dbReference>
<dbReference type="InterPro" id="IPR013149">
    <property type="entry name" value="ADH-like_C"/>
</dbReference>
<organism evidence="5 6">
    <name type="scientific">Muricoprocola aceti</name>
    <dbReference type="NCBI Taxonomy" id="2981772"/>
    <lineage>
        <taxon>Bacteria</taxon>
        <taxon>Bacillati</taxon>
        <taxon>Bacillota</taxon>
        <taxon>Clostridia</taxon>
        <taxon>Lachnospirales</taxon>
        <taxon>Lachnospiraceae</taxon>
        <taxon>Muricoprocola</taxon>
    </lineage>
</organism>
<evidence type="ECO:0000256" key="3">
    <source>
        <dbReference type="ARBA" id="ARBA00023002"/>
    </source>
</evidence>
<dbReference type="InterPro" id="IPR011032">
    <property type="entry name" value="GroES-like_sf"/>
</dbReference>
<gene>
    <name evidence="5" type="ORF">OCV47_02865</name>
</gene>
<keyword evidence="1" id="KW-0479">Metal-binding</keyword>
<evidence type="ECO:0000256" key="2">
    <source>
        <dbReference type="ARBA" id="ARBA00022833"/>
    </source>
</evidence>
<dbReference type="PANTHER" id="PTHR43401">
    <property type="entry name" value="L-THREONINE 3-DEHYDROGENASE"/>
    <property type="match status" value="1"/>
</dbReference>
<dbReference type="Proteomes" id="UP001652338">
    <property type="component" value="Unassembled WGS sequence"/>
</dbReference>
<dbReference type="PANTHER" id="PTHR43401:SF2">
    <property type="entry name" value="L-THREONINE 3-DEHYDROGENASE"/>
    <property type="match status" value="1"/>
</dbReference>
<evidence type="ECO:0000313" key="6">
    <source>
        <dbReference type="Proteomes" id="UP001652338"/>
    </source>
</evidence>
<dbReference type="RefSeq" id="WP_256298740.1">
    <property type="nucleotide sequence ID" value="NZ_JAOQKE010000002.1"/>
</dbReference>
<dbReference type="Pfam" id="PF00107">
    <property type="entry name" value="ADH_zinc_N"/>
    <property type="match status" value="1"/>
</dbReference>
<proteinExistence type="predicted"/>
<keyword evidence="6" id="KW-1185">Reference proteome</keyword>
<evidence type="ECO:0000259" key="4">
    <source>
        <dbReference type="SMART" id="SM00829"/>
    </source>
</evidence>
<dbReference type="InterPro" id="IPR020843">
    <property type="entry name" value="ER"/>
</dbReference>
<comment type="caution">
    <text evidence="5">The sequence shown here is derived from an EMBL/GenBank/DDBJ whole genome shotgun (WGS) entry which is preliminary data.</text>
</comment>
<evidence type="ECO:0000313" key="5">
    <source>
        <dbReference type="EMBL" id="MCU6724308.1"/>
    </source>
</evidence>
<feature type="domain" description="Enoyl reductase (ER)" evidence="4">
    <location>
        <begin position="10"/>
        <end position="341"/>
    </location>
</feature>
<keyword evidence="3" id="KW-0560">Oxidoreductase</keyword>
<dbReference type="Gene3D" id="3.90.180.10">
    <property type="entry name" value="Medium-chain alcohol dehydrogenases, catalytic domain"/>
    <property type="match status" value="1"/>
</dbReference>
<dbReference type="Pfam" id="PF08240">
    <property type="entry name" value="ADH_N"/>
    <property type="match status" value="1"/>
</dbReference>
<protein>
    <submittedName>
        <fullName evidence="5">Alcohol dehydrogenase catalytic domain-containing protein</fullName>
    </submittedName>
</protein>
<dbReference type="SUPFAM" id="SSF50129">
    <property type="entry name" value="GroES-like"/>
    <property type="match status" value="1"/>
</dbReference>
<dbReference type="SUPFAM" id="SSF51735">
    <property type="entry name" value="NAD(P)-binding Rossmann-fold domains"/>
    <property type="match status" value="1"/>
</dbReference>